<proteinExistence type="predicted"/>
<gene>
    <name evidence="1" type="ORF">AB0T83_07165</name>
</gene>
<organism evidence="1 2">
    <name type="scientific">Meridianimarinicoccus marinus</name>
    <dbReference type="NCBI Taxonomy" id="3231483"/>
    <lineage>
        <taxon>Bacteria</taxon>
        <taxon>Pseudomonadati</taxon>
        <taxon>Pseudomonadota</taxon>
        <taxon>Alphaproteobacteria</taxon>
        <taxon>Rhodobacterales</taxon>
        <taxon>Paracoccaceae</taxon>
        <taxon>Meridianimarinicoccus</taxon>
    </lineage>
</organism>
<reference evidence="1 2" key="1">
    <citation type="submission" date="2024-07" db="EMBL/GenBank/DDBJ databases">
        <authorList>
            <person name="Kang M."/>
        </authorList>
    </citation>
    <scope>NUCLEOTIDE SEQUENCE [LARGE SCALE GENOMIC DNA]</scope>
    <source>
        <strain evidence="1 2">DFM31</strain>
    </source>
</reference>
<comment type="caution">
    <text evidence="1">The sequence shown here is derived from an EMBL/GenBank/DDBJ whole genome shotgun (WGS) entry which is preliminary data.</text>
</comment>
<sequence>MMNGLKIAGGLAVVLGLMGCDMPSGSTGGTPTVAESACAAAVADVTQNPMIAVTSSEFSEAGTYVTLAVGEQKAPWKCIAYSDGSTDGVEFLGSEGAL</sequence>
<name>A0ABV3L648_9RHOB</name>
<protein>
    <submittedName>
        <fullName evidence="1">Uncharacterized protein</fullName>
    </submittedName>
</protein>
<evidence type="ECO:0000313" key="1">
    <source>
        <dbReference type="EMBL" id="MEV8466560.1"/>
    </source>
</evidence>
<accession>A0ABV3L648</accession>
<dbReference type="EMBL" id="JBFBVU010000006">
    <property type="protein sequence ID" value="MEV8466560.1"/>
    <property type="molecule type" value="Genomic_DNA"/>
</dbReference>
<dbReference type="RefSeq" id="WP_366192357.1">
    <property type="nucleotide sequence ID" value="NZ_JBFBVU010000006.1"/>
</dbReference>
<dbReference type="Proteomes" id="UP001553161">
    <property type="component" value="Unassembled WGS sequence"/>
</dbReference>
<keyword evidence="2" id="KW-1185">Reference proteome</keyword>
<evidence type="ECO:0000313" key="2">
    <source>
        <dbReference type="Proteomes" id="UP001553161"/>
    </source>
</evidence>
<dbReference type="PROSITE" id="PS51257">
    <property type="entry name" value="PROKAR_LIPOPROTEIN"/>
    <property type="match status" value="1"/>
</dbReference>